<dbReference type="Pfam" id="PF13407">
    <property type="entry name" value="Peripla_BP_4"/>
    <property type="match status" value="1"/>
</dbReference>
<evidence type="ECO:0000256" key="2">
    <source>
        <dbReference type="ARBA" id="ARBA00007639"/>
    </source>
</evidence>
<dbReference type="GO" id="GO:0030246">
    <property type="term" value="F:carbohydrate binding"/>
    <property type="evidence" value="ECO:0007669"/>
    <property type="project" value="TreeGrafter"/>
</dbReference>
<dbReference type="CDD" id="cd01536">
    <property type="entry name" value="PBP1_ABC_sugar_binding-like"/>
    <property type="match status" value="1"/>
</dbReference>
<comment type="similarity">
    <text evidence="2">Belongs to the bacterial solute-binding protein 2 family.</text>
</comment>
<proteinExistence type="inferred from homology"/>
<dbReference type="InterPro" id="IPR050555">
    <property type="entry name" value="Bact_Solute-Bind_Prot2"/>
</dbReference>
<dbReference type="InterPro" id="IPR028082">
    <property type="entry name" value="Peripla_BP_I"/>
</dbReference>
<reference evidence="5" key="1">
    <citation type="submission" date="2020-05" db="EMBL/GenBank/DDBJ databases">
        <authorList>
            <person name="Chiriac C."/>
            <person name="Salcher M."/>
            <person name="Ghai R."/>
            <person name="Kavagutti S V."/>
        </authorList>
    </citation>
    <scope>NUCLEOTIDE SEQUENCE</scope>
</reference>
<dbReference type="GO" id="GO:0030288">
    <property type="term" value="C:outer membrane-bounded periplasmic space"/>
    <property type="evidence" value="ECO:0007669"/>
    <property type="project" value="TreeGrafter"/>
</dbReference>
<name>A0A6J7HQ15_9ZZZZ</name>
<dbReference type="Gene3D" id="3.40.50.2300">
    <property type="match status" value="2"/>
</dbReference>
<dbReference type="PANTHER" id="PTHR30036:SF7">
    <property type="entry name" value="ABC TRANSPORTER PERIPLASMIC-BINDING PROTEIN YPHF"/>
    <property type="match status" value="1"/>
</dbReference>
<sequence length="372" mass="38016">MSVQKRSGVVLIATAAVMSLALAGCAKQTAAGNEGESSPAASGGESSSSSAADEGQSGAVSLADVTVALVSGGAHPYFQPWKQAGQDAVADFGIGGATFNEAGEWDQSKQTTAIEGLAAQGYTAFGVFGVSATDINSNFQALKDQGFSVGSLASCPAGDVNKADFCLSTDTELAAYKSATGVIEAMGGTGNLVHLTGSPVDTNTQRRIQGVQRAVDETNGKVKLLTTITDVEDDLLSGQKAVTDLLATQGNDIQGIVSSGYNSSVAATQGIIESGLPIRFVGTDNDKSVLDAIAAGKIDGTVLQNPYGQGYIGTWALANLKSGACTMKTPGVVVDSGSFLVTKANVDTYEDERTAKTKEILKQFQGELLDCK</sequence>
<comment type="subcellular location">
    <subcellularLocation>
        <location evidence="1">Cell envelope</location>
    </subcellularLocation>
</comment>
<dbReference type="PROSITE" id="PS51257">
    <property type="entry name" value="PROKAR_LIPOPROTEIN"/>
    <property type="match status" value="1"/>
</dbReference>
<dbReference type="SUPFAM" id="SSF53822">
    <property type="entry name" value="Periplasmic binding protein-like I"/>
    <property type="match status" value="1"/>
</dbReference>
<dbReference type="InterPro" id="IPR025997">
    <property type="entry name" value="SBP_2_dom"/>
</dbReference>
<dbReference type="AlphaFoldDB" id="A0A6J7HQ15"/>
<evidence type="ECO:0000256" key="3">
    <source>
        <dbReference type="SAM" id="MobiDB-lite"/>
    </source>
</evidence>
<dbReference type="PANTHER" id="PTHR30036">
    <property type="entry name" value="D-XYLOSE-BINDING PERIPLASMIC PROTEIN"/>
    <property type="match status" value="1"/>
</dbReference>
<evidence type="ECO:0000313" key="5">
    <source>
        <dbReference type="EMBL" id="CAB4917669.1"/>
    </source>
</evidence>
<gene>
    <name evidence="5" type="ORF">UFOPK3720_00058</name>
</gene>
<dbReference type="EMBL" id="CAFBNB010000006">
    <property type="protein sequence ID" value="CAB4917669.1"/>
    <property type="molecule type" value="Genomic_DNA"/>
</dbReference>
<feature type="domain" description="Periplasmic binding protein" evidence="4">
    <location>
        <begin position="70"/>
        <end position="323"/>
    </location>
</feature>
<protein>
    <submittedName>
        <fullName evidence="5">Unannotated protein</fullName>
    </submittedName>
</protein>
<organism evidence="5">
    <name type="scientific">freshwater metagenome</name>
    <dbReference type="NCBI Taxonomy" id="449393"/>
    <lineage>
        <taxon>unclassified sequences</taxon>
        <taxon>metagenomes</taxon>
        <taxon>ecological metagenomes</taxon>
    </lineage>
</organism>
<feature type="region of interest" description="Disordered" evidence="3">
    <location>
        <begin position="31"/>
        <end position="55"/>
    </location>
</feature>
<accession>A0A6J7HQ15</accession>
<evidence type="ECO:0000256" key="1">
    <source>
        <dbReference type="ARBA" id="ARBA00004196"/>
    </source>
</evidence>
<evidence type="ECO:0000259" key="4">
    <source>
        <dbReference type="Pfam" id="PF13407"/>
    </source>
</evidence>